<dbReference type="RefSeq" id="WP_377983501.1">
    <property type="nucleotide sequence ID" value="NZ_JBBKXZ010000002.1"/>
</dbReference>
<sequence>MKKHIKNAMAVAFFAASMSVVSAANGAEVTLPVSIDQVGKFKFLVSAEPKSNVYVIIRDADNNIIHQEVISSKKLFNLASLVDGKYRLEVQNARKQVLTSKTFNILTEVKRDMVAVQ</sequence>
<keyword evidence="3" id="KW-1185">Reference proteome</keyword>
<organism evidence="2 3">
    <name type="scientific">Aquirufa avitistagni</name>
    <dbReference type="NCBI Taxonomy" id="3104728"/>
    <lineage>
        <taxon>Bacteria</taxon>
        <taxon>Pseudomonadati</taxon>
        <taxon>Bacteroidota</taxon>
        <taxon>Cytophagia</taxon>
        <taxon>Cytophagales</taxon>
        <taxon>Flectobacillaceae</taxon>
        <taxon>Aquirufa</taxon>
    </lineage>
</organism>
<feature type="signal peptide" evidence="1">
    <location>
        <begin position="1"/>
        <end position="23"/>
    </location>
</feature>
<accession>A0ABW6DCK0</accession>
<protein>
    <recommendedName>
        <fullName evidence="4">T9SS type A sorting domain-containing protein</fullName>
    </recommendedName>
</protein>
<dbReference type="Gene3D" id="2.60.40.3080">
    <property type="match status" value="1"/>
</dbReference>
<evidence type="ECO:0000313" key="2">
    <source>
        <dbReference type="EMBL" id="MFD3394625.1"/>
    </source>
</evidence>
<proteinExistence type="predicted"/>
<keyword evidence="1" id="KW-0732">Signal</keyword>
<evidence type="ECO:0000256" key="1">
    <source>
        <dbReference type="SAM" id="SignalP"/>
    </source>
</evidence>
<dbReference type="Proteomes" id="UP001598138">
    <property type="component" value="Unassembled WGS sequence"/>
</dbReference>
<reference evidence="2 3" key="1">
    <citation type="submission" date="2024-03" db="EMBL/GenBank/DDBJ databases">
        <title>Aquirufa genome sequencing.</title>
        <authorList>
            <person name="Pitt A."/>
            <person name="Hahn M.W."/>
        </authorList>
    </citation>
    <scope>NUCLEOTIDE SEQUENCE [LARGE SCALE GENOMIC DNA]</scope>
    <source>
        <strain evidence="2 3">OSTEICH-129V</strain>
    </source>
</reference>
<gene>
    <name evidence="2" type="ORF">U0R10_08330</name>
</gene>
<evidence type="ECO:0000313" key="3">
    <source>
        <dbReference type="Proteomes" id="UP001598138"/>
    </source>
</evidence>
<name>A0ABW6DCK0_9BACT</name>
<evidence type="ECO:0008006" key="4">
    <source>
        <dbReference type="Google" id="ProtNLM"/>
    </source>
</evidence>
<comment type="caution">
    <text evidence="2">The sequence shown here is derived from an EMBL/GenBank/DDBJ whole genome shotgun (WGS) entry which is preliminary data.</text>
</comment>
<feature type="chain" id="PRO_5046834216" description="T9SS type A sorting domain-containing protein" evidence="1">
    <location>
        <begin position="24"/>
        <end position="117"/>
    </location>
</feature>
<dbReference type="EMBL" id="JBBKXZ010000002">
    <property type="protein sequence ID" value="MFD3394625.1"/>
    <property type="molecule type" value="Genomic_DNA"/>
</dbReference>